<dbReference type="GO" id="GO:0003677">
    <property type="term" value="F:DNA binding"/>
    <property type="evidence" value="ECO:0007669"/>
    <property type="project" value="UniProtKB-KW"/>
</dbReference>
<evidence type="ECO:0000313" key="3">
    <source>
        <dbReference type="Proteomes" id="UP000199356"/>
    </source>
</evidence>
<dbReference type="PROSITE" id="PS51197">
    <property type="entry name" value="HTH_RRF2_2"/>
    <property type="match status" value="1"/>
</dbReference>
<evidence type="ECO:0000313" key="2">
    <source>
        <dbReference type="EMBL" id="SFQ14983.1"/>
    </source>
</evidence>
<proteinExistence type="predicted"/>
<dbReference type="InterPro" id="IPR036390">
    <property type="entry name" value="WH_DNA-bd_sf"/>
</dbReference>
<name>A0A1I5W5P8_9RHOB</name>
<dbReference type="STRING" id="441119.SAMN04488047_14024"/>
<dbReference type="GO" id="GO:0005829">
    <property type="term" value="C:cytosol"/>
    <property type="evidence" value="ECO:0007669"/>
    <property type="project" value="TreeGrafter"/>
</dbReference>
<dbReference type="Gene3D" id="1.10.10.10">
    <property type="entry name" value="Winged helix-like DNA-binding domain superfamily/Winged helix DNA-binding domain"/>
    <property type="match status" value="1"/>
</dbReference>
<dbReference type="SUPFAM" id="SSF46785">
    <property type="entry name" value="Winged helix' DNA-binding domain"/>
    <property type="match status" value="1"/>
</dbReference>
<dbReference type="InterPro" id="IPR036388">
    <property type="entry name" value="WH-like_DNA-bd_sf"/>
</dbReference>
<accession>A0A1I5W5P8</accession>
<sequence length="151" mass="16333">MRLTKLTDYAFRVLILAASSPGRNLTVDETARLYGISAPHLKKVVTALTRTGFLVAVRGRSGGFRLALRPEQINLGEVIRAVEPDFALVECFRKENECRITCCCGLPPILNEALDAMLSVLDRHTLADIALAPGAVADLRNAAETADAART</sequence>
<keyword evidence="1" id="KW-0238">DNA-binding</keyword>
<dbReference type="RefSeq" id="WP_093425577.1">
    <property type="nucleotide sequence ID" value="NZ_FOXA01000040.1"/>
</dbReference>
<evidence type="ECO:0000256" key="1">
    <source>
        <dbReference type="ARBA" id="ARBA00023125"/>
    </source>
</evidence>
<protein>
    <submittedName>
        <fullName evidence="2">Transcriptional regulator, BadM/Rrf2 family</fullName>
    </submittedName>
</protein>
<dbReference type="EMBL" id="FOXA01000040">
    <property type="protein sequence ID" value="SFQ14983.1"/>
    <property type="molecule type" value="Genomic_DNA"/>
</dbReference>
<organism evidence="2 3">
    <name type="scientific">Tranquillimonas alkanivorans</name>
    <dbReference type="NCBI Taxonomy" id="441119"/>
    <lineage>
        <taxon>Bacteria</taxon>
        <taxon>Pseudomonadati</taxon>
        <taxon>Pseudomonadota</taxon>
        <taxon>Alphaproteobacteria</taxon>
        <taxon>Rhodobacterales</taxon>
        <taxon>Roseobacteraceae</taxon>
        <taxon>Tranquillimonas</taxon>
    </lineage>
</organism>
<dbReference type="PANTHER" id="PTHR33221:SF4">
    <property type="entry name" value="HTH-TYPE TRANSCRIPTIONAL REPRESSOR NSRR"/>
    <property type="match status" value="1"/>
</dbReference>
<dbReference type="PANTHER" id="PTHR33221">
    <property type="entry name" value="WINGED HELIX-TURN-HELIX TRANSCRIPTIONAL REGULATOR, RRF2 FAMILY"/>
    <property type="match status" value="1"/>
</dbReference>
<dbReference type="AlphaFoldDB" id="A0A1I5W5P8"/>
<reference evidence="2 3" key="1">
    <citation type="submission" date="2016-10" db="EMBL/GenBank/DDBJ databases">
        <authorList>
            <person name="de Groot N.N."/>
        </authorList>
    </citation>
    <scope>NUCLEOTIDE SEQUENCE [LARGE SCALE GENOMIC DNA]</scope>
    <source>
        <strain evidence="2 3">DSM 19547</strain>
    </source>
</reference>
<dbReference type="GO" id="GO:0003700">
    <property type="term" value="F:DNA-binding transcription factor activity"/>
    <property type="evidence" value="ECO:0007669"/>
    <property type="project" value="TreeGrafter"/>
</dbReference>
<dbReference type="Pfam" id="PF02082">
    <property type="entry name" value="Rrf2"/>
    <property type="match status" value="1"/>
</dbReference>
<dbReference type="Proteomes" id="UP000199356">
    <property type="component" value="Unassembled WGS sequence"/>
</dbReference>
<keyword evidence="3" id="KW-1185">Reference proteome</keyword>
<dbReference type="InterPro" id="IPR000944">
    <property type="entry name" value="Tscrpt_reg_Rrf2"/>
</dbReference>
<dbReference type="NCBIfam" id="TIGR00738">
    <property type="entry name" value="rrf2_super"/>
    <property type="match status" value="1"/>
</dbReference>
<dbReference type="OrthoDB" id="9795923at2"/>
<gene>
    <name evidence="2" type="ORF">SAMN04488047_14024</name>
</gene>